<evidence type="ECO:0000313" key="2">
    <source>
        <dbReference type="Proteomes" id="UP000661691"/>
    </source>
</evidence>
<proteinExistence type="predicted"/>
<gene>
    <name evidence="1" type="ORF">IC620_04785</name>
</gene>
<name>A0A926NDX7_9BACL</name>
<dbReference type="AlphaFoldDB" id="A0A926NDX7"/>
<dbReference type="RefSeq" id="WP_191138322.1">
    <property type="nucleotide sequence ID" value="NZ_JACXAG020000001.1"/>
</dbReference>
<protein>
    <submittedName>
        <fullName evidence="1">Uncharacterized protein</fullName>
    </submittedName>
</protein>
<evidence type="ECO:0000313" key="1">
    <source>
        <dbReference type="EMBL" id="MBD1371673.1"/>
    </source>
</evidence>
<sequence>MDNRSYSRVWDKLSAHISEQLRHNEQVVNQFNLILYRKIVKHEQPSHHKKIL</sequence>
<reference evidence="1" key="1">
    <citation type="submission" date="2020-09" db="EMBL/GenBank/DDBJ databases">
        <title>A novel bacterium of genus Hazenella, isolated from South China Sea.</title>
        <authorList>
            <person name="Huang H."/>
            <person name="Mo K."/>
            <person name="Hu Y."/>
        </authorList>
    </citation>
    <scope>NUCLEOTIDE SEQUENCE</scope>
    <source>
        <strain evidence="1">IB182357</strain>
    </source>
</reference>
<comment type="caution">
    <text evidence="1">The sequence shown here is derived from an EMBL/GenBank/DDBJ whole genome shotgun (WGS) entry which is preliminary data.</text>
</comment>
<accession>A0A926NDX7</accession>
<dbReference type="EMBL" id="JACXAH010000005">
    <property type="protein sequence ID" value="MBD1371673.1"/>
    <property type="molecule type" value="Genomic_DNA"/>
</dbReference>
<keyword evidence="2" id="KW-1185">Reference proteome</keyword>
<dbReference type="Proteomes" id="UP000661691">
    <property type="component" value="Unassembled WGS sequence"/>
</dbReference>
<organism evidence="1 2">
    <name type="scientific">Polycladospora coralii</name>
    <dbReference type="NCBI Taxonomy" id="2771432"/>
    <lineage>
        <taxon>Bacteria</taxon>
        <taxon>Bacillati</taxon>
        <taxon>Bacillota</taxon>
        <taxon>Bacilli</taxon>
        <taxon>Bacillales</taxon>
        <taxon>Thermoactinomycetaceae</taxon>
        <taxon>Polycladospora</taxon>
    </lineage>
</organism>